<dbReference type="KEGG" id="mpar:F7D14_00830"/>
<comment type="subcellular location">
    <subcellularLocation>
        <location evidence="7">Cytoplasm</location>
    </subcellularLocation>
</comment>
<dbReference type="UniPathway" id="UPA00138"/>
<sequence length="546" mass="59190">MSHAVAAAFLALDAHAPSLDAFRTLDLFAADAARFANFSVALDENFLFDFSKHKVTRETLDLLLALAKARKLEEWRAALFAGEAVNNTERRAAMHMALRDLSSRALPVGGENMRPAIEAEREKVYAFARAIRSGEARGATGLPFTNVVNIGIGGSDLGPAMAARALSPYAGDGPRAHFVSNVDGADLADTLADLDLARTLFVVSSKTFTTQETMANAASARARLVAALGEEAVSRHFAAVSTRLDKVAAFGIDPSRVFGFWDWVGGRYSLWSSIGLALAIAIGPENFTQFLQGGSDVDEHFQAAPLDRNIPVLMGMLGVWHRNVMKRGAHAVIPYDQRLARFPAYLQQLDMESNGKSVTREGGFDTHATGPIVFGEPGTNGQHAFFQLLHQGTDVTPIDFLVAAEPTAADTHHHALLFANCLAQAEAFMRGRTLDEARAQLRAQGADEKDVERLAPHKVFSGDRPSSVFLYRRLDPRTFGRLVALYEHKVFVQSVIWDINPFDQWGVELGKELANRLAPIVENAGASTAGLDGSTAGLIGWRRAKA</sequence>
<comment type="similarity">
    <text evidence="2 7 8">Belongs to the GPI family.</text>
</comment>
<evidence type="ECO:0000256" key="7">
    <source>
        <dbReference type="HAMAP-Rule" id="MF_00473"/>
    </source>
</evidence>
<keyword evidence="5 7" id="KW-0413">Isomerase</keyword>
<dbReference type="HAMAP" id="MF_00473">
    <property type="entry name" value="G6P_isomerase"/>
    <property type="match status" value="1"/>
</dbReference>
<dbReference type="NCBIfam" id="NF001211">
    <property type="entry name" value="PRK00179.1"/>
    <property type="match status" value="1"/>
</dbReference>
<keyword evidence="3 7" id="KW-0312">Gluconeogenesis</keyword>
<evidence type="ECO:0000256" key="5">
    <source>
        <dbReference type="ARBA" id="ARBA00023235"/>
    </source>
</evidence>
<dbReference type="Gene3D" id="1.10.1390.10">
    <property type="match status" value="1"/>
</dbReference>
<dbReference type="RefSeq" id="WP_026016255.1">
    <property type="nucleotide sequence ID" value="NZ_CP044331.1"/>
</dbReference>
<dbReference type="CDD" id="cd05015">
    <property type="entry name" value="SIS_PGI_1"/>
    <property type="match status" value="1"/>
</dbReference>
<comment type="function">
    <text evidence="7">Catalyzes the reversible isomerization of glucose-6-phosphate to fructose-6-phosphate.</text>
</comment>
<dbReference type="GO" id="GO:0004347">
    <property type="term" value="F:glucose-6-phosphate isomerase activity"/>
    <property type="evidence" value="ECO:0007669"/>
    <property type="project" value="UniProtKB-UniRule"/>
</dbReference>
<organism evidence="9 10">
    <name type="scientific">Methylocystis parvus</name>
    <dbReference type="NCBI Taxonomy" id="134"/>
    <lineage>
        <taxon>Bacteria</taxon>
        <taxon>Pseudomonadati</taxon>
        <taxon>Pseudomonadota</taxon>
        <taxon>Alphaproteobacteria</taxon>
        <taxon>Hyphomicrobiales</taxon>
        <taxon>Methylocystaceae</taxon>
        <taxon>Methylocystis</taxon>
    </lineage>
</organism>
<dbReference type="SUPFAM" id="SSF53697">
    <property type="entry name" value="SIS domain"/>
    <property type="match status" value="1"/>
</dbReference>
<evidence type="ECO:0000256" key="2">
    <source>
        <dbReference type="ARBA" id="ARBA00006604"/>
    </source>
</evidence>
<dbReference type="Gene3D" id="3.40.50.10490">
    <property type="entry name" value="Glucose-6-phosphate isomerase like protein, domain 1"/>
    <property type="match status" value="2"/>
</dbReference>
<dbReference type="GO" id="GO:0051156">
    <property type="term" value="P:glucose 6-phosphate metabolic process"/>
    <property type="evidence" value="ECO:0007669"/>
    <property type="project" value="TreeGrafter"/>
</dbReference>
<evidence type="ECO:0000313" key="9">
    <source>
        <dbReference type="EMBL" id="QGM96175.1"/>
    </source>
</evidence>
<dbReference type="CDD" id="cd05016">
    <property type="entry name" value="SIS_PGI_2"/>
    <property type="match status" value="1"/>
</dbReference>
<comment type="pathway">
    <text evidence="1 7 8">Carbohydrate degradation; glycolysis; D-glyceraldehyde 3-phosphate and glycerone phosphate from D-glucose: step 2/4.</text>
</comment>
<dbReference type="PROSITE" id="PS51463">
    <property type="entry name" value="P_GLUCOSE_ISOMERASE_3"/>
    <property type="match status" value="1"/>
</dbReference>
<evidence type="ECO:0000256" key="1">
    <source>
        <dbReference type="ARBA" id="ARBA00004926"/>
    </source>
</evidence>
<dbReference type="GO" id="GO:0006096">
    <property type="term" value="P:glycolytic process"/>
    <property type="evidence" value="ECO:0007669"/>
    <property type="project" value="UniProtKB-UniRule"/>
</dbReference>
<dbReference type="UniPathway" id="UPA00109">
    <property type="reaction ID" value="UER00181"/>
</dbReference>
<protein>
    <recommendedName>
        <fullName evidence="7">Glucose-6-phosphate isomerase</fullName>
        <shortName evidence="7">GPI</shortName>
        <ecNumber evidence="7">5.3.1.9</ecNumber>
    </recommendedName>
    <alternativeName>
        <fullName evidence="7">Phosphoglucose isomerase</fullName>
        <shortName evidence="7">PGI</shortName>
    </alternativeName>
    <alternativeName>
        <fullName evidence="7">Phosphohexose isomerase</fullName>
        <shortName evidence="7">PHI</shortName>
    </alternativeName>
</protein>
<dbReference type="PANTHER" id="PTHR11469:SF1">
    <property type="entry name" value="GLUCOSE-6-PHOSPHATE ISOMERASE"/>
    <property type="match status" value="1"/>
</dbReference>
<keyword evidence="7" id="KW-0963">Cytoplasm</keyword>
<comment type="pathway">
    <text evidence="7">Carbohydrate biosynthesis; gluconeogenesis.</text>
</comment>
<dbReference type="AlphaFoldDB" id="A0A6B8M1K5"/>
<evidence type="ECO:0000313" key="10">
    <source>
        <dbReference type="Proteomes" id="UP000422569"/>
    </source>
</evidence>
<dbReference type="GO" id="GO:0097367">
    <property type="term" value="F:carbohydrate derivative binding"/>
    <property type="evidence" value="ECO:0007669"/>
    <property type="project" value="InterPro"/>
</dbReference>
<dbReference type="GO" id="GO:0048029">
    <property type="term" value="F:monosaccharide binding"/>
    <property type="evidence" value="ECO:0007669"/>
    <property type="project" value="TreeGrafter"/>
</dbReference>
<name>A0A6B8M1K5_9HYPH</name>
<dbReference type="GO" id="GO:0005829">
    <property type="term" value="C:cytosol"/>
    <property type="evidence" value="ECO:0007669"/>
    <property type="project" value="TreeGrafter"/>
</dbReference>
<dbReference type="InterPro" id="IPR018189">
    <property type="entry name" value="Phosphoglucose_isomerase_CS"/>
</dbReference>
<gene>
    <name evidence="7" type="primary">pgi</name>
    <name evidence="9" type="ORF">F7D14_00830</name>
</gene>
<evidence type="ECO:0000256" key="4">
    <source>
        <dbReference type="ARBA" id="ARBA00023152"/>
    </source>
</evidence>
<keyword evidence="10" id="KW-1185">Reference proteome</keyword>
<dbReference type="PRINTS" id="PR00662">
    <property type="entry name" value="G6PISOMERASE"/>
</dbReference>
<dbReference type="InterPro" id="IPR001672">
    <property type="entry name" value="G6P_Isomerase"/>
</dbReference>
<evidence type="ECO:0000256" key="6">
    <source>
        <dbReference type="ARBA" id="ARBA00029321"/>
    </source>
</evidence>
<dbReference type="EC" id="5.3.1.9" evidence="7"/>
<dbReference type="PROSITE" id="PS00174">
    <property type="entry name" value="P_GLUCOSE_ISOMERASE_2"/>
    <property type="match status" value="1"/>
</dbReference>
<reference evidence="9 10" key="1">
    <citation type="submission" date="2019-09" db="EMBL/GenBank/DDBJ databases">
        <title>Isolation and complete genome sequencing of Methylocystis species.</title>
        <authorList>
            <person name="Rumah B.L."/>
            <person name="Stead C.E."/>
            <person name="Stevens B.C."/>
            <person name="Minton N.P."/>
            <person name="Grosse-Honebrink A."/>
            <person name="Zhang Y."/>
        </authorList>
    </citation>
    <scope>NUCLEOTIDE SEQUENCE [LARGE SCALE GENOMIC DNA]</scope>
    <source>
        <strain evidence="9 10">BRCS2</strain>
    </source>
</reference>
<dbReference type="Proteomes" id="UP000422569">
    <property type="component" value="Chromosome"/>
</dbReference>
<dbReference type="GO" id="GO:0006094">
    <property type="term" value="P:gluconeogenesis"/>
    <property type="evidence" value="ECO:0007669"/>
    <property type="project" value="UniProtKB-UniRule"/>
</dbReference>
<dbReference type="PANTHER" id="PTHR11469">
    <property type="entry name" value="GLUCOSE-6-PHOSPHATE ISOMERASE"/>
    <property type="match status" value="1"/>
</dbReference>
<dbReference type="InterPro" id="IPR035482">
    <property type="entry name" value="SIS_PGI_2"/>
</dbReference>
<proteinExistence type="inferred from homology"/>
<keyword evidence="4 7" id="KW-0324">Glycolysis</keyword>
<evidence type="ECO:0000256" key="8">
    <source>
        <dbReference type="RuleBase" id="RU000612"/>
    </source>
</evidence>
<dbReference type="EMBL" id="CP044331">
    <property type="protein sequence ID" value="QGM96175.1"/>
    <property type="molecule type" value="Genomic_DNA"/>
</dbReference>
<evidence type="ECO:0000256" key="3">
    <source>
        <dbReference type="ARBA" id="ARBA00022432"/>
    </source>
</evidence>
<feature type="active site" description="Proton donor" evidence="7">
    <location>
        <position position="352"/>
    </location>
</feature>
<dbReference type="PROSITE" id="PS00765">
    <property type="entry name" value="P_GLUCOSE_ISOMERASE_1"/>
    <property type="match status" value="1"/>
</dbReference>
<dbReference type="InterPro" id="IPR023096">
    <property type="entry name" value="G6P_Isomerase_C"/>
</dbReference>
<feature type="active site" evidence="7">
    <location>
        <position position="511"/>
    </location>
</feature>
<feature type="active site" evidence="7">
    <location>
        <position position="383"/>
    </location>
</feature>
<dbReference type="Pfam" id="PF00342">
    <property type="entry name" value="PGI"/>
    <property type="match status" value="1"/>
</dbReference>
<accession>A0A6B8M1K5</accession>
<dbReference type="InterPro" id="IPR035476">
    <property type="entry name" value="SIS_PGI_1"/>
</dbReference>
<comment type="catalytic activity">
    <reaction evidence="6 7 8">
        <text>alpha-D-glucose 6-phosphate = beta-D-fructose 6-phosphate</text>
        <dbReference type="Rhea" id="RHEA:11816"/>
        <dbReference type="ChEBI" id="CHEBI:57634"/>
        <dbReference type="ChEBI" id="CHEBI:58225"/>
        <dbReference type="EC" id="5.3.1.9"/>
    </reaction>
</comment>
<dbReference type="InterPro" id="IPR046348">
    <property type="entry name" value="SIS_dom_sf"/>
</dbReference>